<dbReference type="KEGG" id="vpy:HZI73_04580"/>
<dbReference type="InterPro" id="IPR036390">
    <property type="entry name" value="WH_DNA-bd_sf"/>
</dbReference>
<evidence type="ECO:0000256" key="3">
    <source>
        <dbReference type="ARBA" id="ARBA00023163"/>
    </source>
</evidence>
<feature type="domain" description="HTH gntR-type" evidence="4">
    <location>
        <begin position="8"/>
        <end position="76"/>
    </location>
</feature>
<proteinExistence type="predicted"/>
<name>A0A8J8SFR5_9FIRM</name>
<dbReference type="SMART" id="SM00895">
    <property type="entry name" value="FCD"/>
    <property type="match status" value="1"/>
</dbReference>
<keyword evidence="3" id="KW-0804">Transcription</keyword>
<dbReference type="RefSeq" id="WP_212697081.1">
    <property type="nucleotide sequence ID" value="NZ_CP058649.1"/>
</dbReference>
<evidence type="ECO:0000256" key="1">
    <source>
        <dbReference type="ARBA" id="ARBA00023015"/>
    </source>
</evidence>
<keyword evidence="1" id="KW-0805">Transcription regulation</keyword>
<keyword evidence="6" id="KW-1185">Reference proteome</keyword>
<dbReference type="PROSITE" id="PS50949">
    <property type="entry name" value="HTH_GNTR"/>
    <property type="match status" value="1"/>
</dbReference>
<reference evidence="5" key="1">
    <citation type="submission" date="2020-07" db="EMBL/GenBank/DDBJ databases">
        <title>Vallitalea pronyensis genome.</title>
        <authorList>
            <person name="Postec A."/>
        </authorList>
    </citation>
    <scope>NUCLEOTIDE SEQUENCE</scope>
    <source>
        <strain evidence="5">FatNI3</strain>
    </source>
</reference>
<dbReference type="PANTHER" id="PTHR43537">
    <property type="entry name" value="TRANSCRIPTIONAL REGULATOR, GNTR FAMILY"/>
    <property type="match status" value="1"/>
</dbReference>
<dbReference type="GO" id="GO:0003700">
    <property type="term" value="F:DNA-binding transcription factor activity"/>
    <property type="evidence" value="ECO:0007669"/>
    <property type="project" value="InterPro"/>
</dbReference>
<dbReference type="SUPFAM" id="SSF48008">
    <property type="entry name" value="GntR ligand-binding domain-like"/>
    <property type="match status" value="1"/>
</dbReference>
<dbReference type="Pfam" id="PF00392">
    <property type="entry name" value="GntR"/>
    <property type="match status" value="1"/>
</dbReference>
<organism evidence="5 6">
    <name type="scientific">Vallitalea pronyensis</name>
    <dbReference type="NCBI Taxonomy" id="1348613"/>
    <lineage>
        <taxon>Bacteria</taxon>
        <taxon>Bacillati</taxon>
        <taxon>Bacillota</taxon>
        <taxon>Clostridia</taxon>
        <taxon>Lachnospirales</taxon>
        <taxon>Vallitaleaceae</taxon>
        <taxon>Vallitalea</taxon>
    </lineage>
</organism>
<dbReference type="SUPFAM" id="SSF46785">
    <property type="entry name" value="Winged helix' DNA-binding domain"/>
    <property type="match status" value="1"/>
</dbReference>
<dbReference type="PANTHER" id="PTHR43537:SF43">
    <property type="entry name" value="GNTR-FAMILY TRANSCRIPTIONAL REGULATOR"/>
    <property type="match status" value="1"/>
</dbReference>
<dbReference type="PRINTS" id="PR00035">
    <property type="entry name" value="HTHGNTR"/>
</dbReference>
<dbReference type="Gene3D" id="1.20.120.530">
    <property type="entry name" value="GntR ligand-binding domain-like"/>
    <property type="match status" value="1"/>
</dbReference>
<dbReference type="Pfam" id="PF07729">
    <property type="entry name" value="FCD"/>
    <property type="match status" value="1"/>
</dbReference>
<keyword evidence="2" id="KW-0238">DNA-binding</keyword>
<dbReference type="CDD" id="cd07377">
    <property type="entry name" value="WHTH_GntR"/>
    <property type="match status" value="1"/>
</dbReference>
<dbReference type="AlphaFoldDB" id="A0A8J8SFR5"/>
<dbReference type="GO" id="GO:0003677">
    <property type="term" value="F:DNA binding"/>
    <property type="evidence" value="ECO:0007669"/>
    <property type="project" value="UniProtKB-KW"/>
</dbReference>
<gene>
    <name evidence="5" type="ORF">HZI73_04580</name>
</gene>
<dbReference type="InterPro" id="IPR011711">
    <property type="entry name" value="GntR_C"/>
</dbReference>
<protein>
    <submittedName>
        <fullName evidence="5">FadR family transcriptional regulator</fullName>
    </submittedName>
</protein>
<dbReference type="InterPro" id="IPR036388">
    <property type="entry name" value="WH-like_DNA-bd_sf"/>
</dbReference>
<evidence type="ECO:0000259" key="4">
    <source>
        <dbReference type="PROSITE" id="PS50949"/>
    </source>
</evidence>
<accession>A0A8J8SFR5</accession>
<dbReference type="EMBL" id="CP058649">
    <property type="protein sequence ID" value="QUI21612.1"/>
    <property type="molecule type" value="Genomic_DNA"/>
</dbReference>
<evidence type="ECO:0000313" key="6">
    <source>
        <dbReference type="Proteomes" id="UP000683246"/>
    </source>
</evidence>
<dbReference type="Gene3D" id="1.10.10.10">
    <property type="entry name" value="Winged helix-like DNA-binding domain superfamily/Winged helix DNA-binding domain"/>
    <property type="match status" value="1"/>
</dbReference>
<dbReference type="InterPro" id="IPR008920">
    <property type="entry name" value="TF_FadR/GntR_C"/>
</dbReference>
<evidence type="ECO:0000313" key="5">
    <source>
        <dbReference type="EMBL" id="QUI21612.1"/>
    </source>
</evidence>
<dbReference type="SMART" id="SM00345">
    <property type="entry name" value="HTH_GNTR"/>
    <property type="match status" value="1"/>
</dbReference>
<evidence type="ECO:0000256" key="2">
    <source>
        <dbReference type="ARBA" id="ARBA00023125"/>
    </source>
</evidence>
<sequence length="228" mass="25946">MFKEIKKESVVDTIVKQMSDAIISGQLKPGDKIPTENELMTTLGVGRNSVREAVKMLSAIGVLEIRRGDGTYIKDKVDISKVDILFYSIILEKSSKEQVLEARQSIEELILQLIVNKVSQEEIEMLSTMQQDLSKALSDHNHTLAANLDLKFHCALADLTKNPIISRMAKSIMELFHFSIKKTIESQHVLDFIHNNHHDNMIDILKTKDTTRIKDVIKDSLHVWKNNI</sequence>
<dbReference type="Proteomes" id="UP000683246">
    <property type="component" value="Chromosome"/>
</dbReference>
<dbReference type="InterPro" id="IPR000524">
    <property type="entry name" value="Tscrpt_reg_HTH_GntR"/>
</dbReference>